<reference evidence="1 2" key="1">
    <citation type="submission" date="2018-10" db="EMBL/GenBank/DDBJ databases">
        <title>Marmoricola sp. 4Q3S-7 whole genome shotgun sequence.</title>
        <authorList>
            <person name="Li F."/>
        </authorList>
    </citation>
    <scope>NUCLEOTIDE SEQUENCE [LARGE SCALE GENOMIC DNA]</scope>
    <source>
        <strain evidence="1 2">4Q3S-7</strain>
    </source>
</reference>
<accession>A0A3L8P088</accession>
<evidence type="ECO:0000313" key="2">
    <source>
        <dbReference type="Proteomes" id="UP000281708"/>
    </source>
</evidence>
<evidence type="ECO:0000313" key="1">
    <source>
        <dbReference type="EMBL" id="RLV48312.1"/>
    </source>
</evidence>
<dbReference type="RefSeq" id="WP_121807815.1">
    <property type="nucleotide sequence ID" value="NZ_RDBE01000010.1"/>
</dbReference>
<gene>
    <name evidence="1" type="ORF">D9V37_19940</name>
</gene>
<organism evidence="1 2">
    <name type="scientific">Nocardioides mangrovicus</name>
    <dbReference type="NCBI Taxonomy" id="2478913"/>
    <lineage>
        <taxon>Bacteria</taxon>
        <taxon>Bacillati</taxon>
        <taxon>Actinomycetota</taxon>
        <taxon>Actinomycetes</taxon>
        <taxon>Propionibacteriales</taxon>
        <taxon>Nocardioidaceae</taxon>
        <taxon>Nocardioides</taxon>
    </lineage>
</organism>
<comment type="caution">
    <text evidence="1">The sequence shown here is derived from an EMBL/GenBank/DDBJ whole genome shotgun (WGS) entry which is preliminary data.</text>
</comment>
<dbReference type="AlphaFoldDB" id="A0A3L8P088"/>
<keyword evidence="2" id="KW-1185">Reference proteome</keyword>
<protein>
    <submittedName>
        <fullName evidence="1">Uncharacterized protein</fullName>
    </submittedName>
</protein>
<dbReference type="EMBL" id="RDBE01000010">
    <property type="protein sequence ID" value="RLV48312.1"/>
    <property type="molecule type" value="Genomic_DNA"/>
</dbReference>
<proteinExistence type="predicted"/>
<name>A0A3L8P088_9ACTN</name>
<sequence>MTMRDDVAARLDEHRLVRAVSVHGCTCGDWISTMAHSYQEHLADVVLFYFPDIADRSAERWDEGYTQAVDDLCPAELSHEARLLWALDHPPVGNPY</sequence>
<dbReference type="Proteomes" id="UP000281708">
    <property type="component" value="Unassembled WGS sequence"/>
</dbReference>